<dbReference type="Proteomes" id="UP000509303">
    <property type="component" value="Chromosome"/>
</dbReference>
<accession>A0A7H8N3C1</accession>
<sequence>MTTREIRVGDAVLTFRPSSVSRSGALFSAPAPRHPRVSGGSLDTTAPSATPHDPTGAPDATPPAAPAADPPNAATADLQATAATPVDAPAHSPLSRRTFLQAAAGTAALAGGAVGLVPEPAAAAPHRATLSFTAATNGAATLAPAGDRLVAEVQNILWSIPRAGGEATALTTPDLEPTRPVYAPDGKTLAVCAYRGGGFHLWTLRPDGTGLRQLTDGPWDDRGPAWSPDGTRIAFASERGGDPVQGSPYRVWVLDVRSRRLTQLTGLPGQDGPHQDGAWEDFDPVWSPDGARVFFVRGRLVNAALDARTIASVPADGTGPVTVEHADTNAGQLMTPALAPDGRLAYLRTTPAPTASCTLVVDGAPVKVGGDVLPVPPRWVSRDELLLTVDGQFQLVRPERASVREDAAGAPGGSAARTGAEVIAFSATLPVRRPRYRVKRYDFDGAGVRPVRGVHLPALSPDGRRVAFAALDSLWVADIGGGRPPRRVVRTDPTRYLLAPTWTRDGSALVYADDRDGLFAVRRRDLRSGAETVLASGGRVQPALSPDGKRLASIDMSGNLVVRDLAAGTERVLAAPLGAGGLPGRPSWSPDGRWLALCDRNRLNQRFREGYNLIRVVNADSGQARLHAVAPHVSISDRYDSGPVWSPDGRHMAVVTESALWLLPVRPDGTPDGVPRQLTEENADHPSWSGDSRTLLYLSSGRLRLVSAGGGTPRTVRVALDYRRRRPEDLVVHAGQVWDGTGEAVREDVDLLVRGGRIAGIEPHRASRAANRRVDASGHTVIPGLWDAHTHPWQVTYGGRQPASQLAYGITTAVSFGGFAYEQLRIREAIAAGALAGPRLLTTGELLDGGRVAYSMGRAHRTRAGLRRSLARAEALDWDFVKTYVRAPGWIMEEAARFAHERLGVRSGSHLCTPGVQLGQDLTTHLQATQRLEYGHATSATGRAYQDLREIYTAGGDFHMVATPFTSSPLVGADPSVADDERVTRLMPPWDTALVRQLAAQPPTEAQLAALGTEIDVYRRVLADGGLVALGTDAPLVPVGLGLHMGLRALHRGGLTPAQALRTATSVSARVFGAERELGTLEPGKLADLAVVDGDPFTDFDSLVRVVSVLRGGVRYETRALVEAFPAGDTLPAGPAPGHRHADTPDHRHADGAAGAAGAHEASWLEVGRLLRRDSCCEGEG</sequence>
<feature type="domain" description="Amidohydrolase-related" evidence="3">
    <location>
        <begin position="1011"/>
        <end position="1113"/>
    </location>
</feature>
<dbReference type="EMBL" id="CP054929">
    <property type="protein sequence ID" value="QKW48841.1"/>
    <property type="molecule type" value="Genomic_DNA"/>
</dbReference>
<dbReference type="NCBIfam" id="TIGR01409">
    <property type="entry name" value="TAT_signal_seq"/>
    <property type="match status" value="1"/>
</dbReference>
<reference evidence="4 5" key="1">
    <citation type="submission" date="2020-06" db="EMBL/GenBank/DDBJ databases">
        <title>Genome mining for natural products.</title>
        <authorList>
            <person name="Zhang B."/>
            <person name="Shi J."/>
            <person name="Ge H."/>
        </authorList>
    </citation>
    <scope>NUCLEOTIDE SEQUENCE [LARGE SCALE GENOMIC DNA]</scope>
    <source>
        <strain evidence="4 5">NA00687</strain>
    </source>
</reference>
<dbReference type="InterPro" id="IPR011042">
    <property type="entry name" value="6-blade_b-propeller_TolB-like"/>
</dbReference>
<dbReference type="Pfam" id="PF01979">
    <property type="entry name" value="Amidohydro_1"/>
    <property type="match status" value="1"/>
</dbReference>
<dbReference type="InterPro" id="IPR011659">
    <property type="entry name" value="WD40"/>
</dbReference>
<evidence type="ECO:0000256" key="2">
    <source>
        <dbReference type="SAM" id="MobiDB-lite"/>
    </source>
</evidence>
<feature type="region of interest" description="Disordered" evidence="2">
    <location>
        <begin position="1127"/>
        <end position="1157"/>
    </location>
</feature>
<protein>
    <submittedName>
        <fullName evidence="4">PD40 domain-containing protein</fullName>
    </submittedName>
</protein>
<proteinExistence type="inferred from homology"/>
<feature type="compositionally biased region" description="Low complexity" evidence="2">
    <location>
        <begin position="49"/>
        <end position="59"/>
    </location>
</feature>
<organism evidence="4 5">
    <name type="scientific">Streptomyces buecherae</name>
    <dbReference type="NCBI Taxonomy" id="2763006"/>
    <lineage>
        <taxon>Bacteria</taxon>
        <taxon>Bacillati</taxon>
        <taxon>Actinomycetota</taxon>
        <taxon>Actinomycetes</taxon>
        <taxon>Kitasatosporales</taxon>
        <taxon>Streptomycetaceae</taxon>
        <taxon>Streptomyces</taxon>
    </lineage>
</organism>
<name>A0A7H8N3C1_9ACTN</name>
<dbReference type="SUPFAM" id="SSF51556">
    <property type="entry name" value="Metallo-dependent hydrolases"/>
    <property type="match status" value="1"/>
</dbReference>
<evidence type="ECO:0000313" key="4">
    <source>
        <dbReference type="EMBL" id="QKW48841.1"/>
    </source>
</evidence>
<feature type="region of interest" description="Disordered" evidence="2">
    <location>
        <begin position="19"/>
        <end position="72"/>
    </location>
</feature>
<dbReference type="AlphaFoldDB" id="A0A7H8N3C1"/>
<keyword evidence="5" id="KW-1185">Reference proteome</keyword>
<dbReference type="SUPFAM" id="SSF51338">
    <property type="entry name" value="Composite domain of metallo-dependent hydrolases"/>
    <property type="match status" value="1"/>
</dbReference>
<comment type="similarity">
    <text evidence="1">Belongs to the TolB family.</text>
</comment>
<gene>
    <name evidence="4" type="ORF">HUT08_03990</name>
</gene>
<feature type="compositionally biased region" description="Pro residues" evidence="2">
    <location>
        <begin position="60"/>
        <end position="69"/>
    </location>
</feature>
<dbReference type="PANTHER" id="PTHR36842:SF1">
    <property type="entry name" value="PROTEIN TOLB"/>
    <property type="match status" value="1"/>
</dbReference>
<dbReference type="SUPFAM" id="SSF82171">
    <property type="entry name" value="DPP6 N-terminal domain-like"/>
    <property type="match status" value="2"/>
</dbReference>
<dbReference type="Gene3D" id="2.120.10.30">
    <property type="entry name" value="TolB, C-terminal domain"/>
    <property type="match status" value="2"/>
</dbReference>
<dbReference type="Gene3D" id="2.30.40.10">
    <property type="entry name" value="Urease, subunit C, domain 1"/>
    <property type="match status" value="2"/>
</dbReference>
<dbReference type="InterPro" id="IPR019546">
    <property type="entry name" value="TAT_signal_bac_arc"/>
</dbReference>
<feature type="compositionally biased region" description="Basic and acidic residues" evidence="2">
    <location>
        <begin position="1140"/>
        <end position="1151"/>
    </location>
</feature>
<evidence type="ECO:0000256" key="1">
    <source>
        <dbReference type="ARBA" id="ARBA00009820"/>
    </source>
</evidence>
<dbReference type="Gene3D" id="2.140.10.30">
    <property type="entry name" value="Dipeptidylpeptidase IV, N-terminal domain"/>
    <property type="match status" value="1"/>
</dbReference>
<dbReference type="InterPro" id="IPR006680">
    <property type="entry name" value="Amidohydro-rel"/>
</dbReference>
<dbReference type="PANTHER" id="PTHR36842">
    <property type="entry name" value="PROTEIN TOLB HOMOLOG"/>
    <property type="match status" value="1"/>
</dbReference>
<dbReference type="GO" id="GO:0016810">
    <property type="term" value="F:hydrolase activity, acting on carbon-nitrogen (but not peptide) bonds"/>
    <property type="evidence" value="ECO:0007669"/>
    <property type="project" value="InterPro"/>
</dbReference>
<dbReference type="Pfam" id="PF07676">
    <property type="entry name" value="PD40"/>
    <property type="match status" value="6"/>
</dbReference>
<evidence type="ECO:0000259" key="3">
    <source>
        <dbReference type="Pfam" id="PF01979"/>
    </source>
</evidence>
<dbReference type="PROSITE" id="PS51318">
    <property type="entry name" value="TAT"/>
    <property type="match status" value="1"/>
</dbReference>
<dbReference type="Gene3D" id="3.20.20.140">
    <property type="entry name" value="Metal-dependent hydrolases"/>
    <property type="match status" value="2"/>
</dbReference>
<dbReference type="InterPro" id="IPR011059">
    <property type="entry name" value="Metal-dep_hydrolase_composite"/>
</dbReference>
<dbReference type="InterPro" id="IPR032466">
    <property type="entry name" value="Metal_Hydrolase"/>
</dbReference>
<evidence type="ECO:0000313" key="5">
    <source>
        <dbReference type="Proteomes" id="UP000509303"/>
    </source>
</evidence>
<dbReference type="InterPro" id="IPR006311">
    <property type="entry name" value="TAT_signal"/>
</dbReference>